<protein>
    <submittedName>
        <fullName evidence="1">Uncharacterized protein</fullName>
    </submittedName>
</protein>
<organism evidence="1">
    <name type="scientific">Anguilla anguilla</name>
    <name type="common">European freshwater eel</name>
    <name type="synonym">Muraena anguilla</name>
    <dbReference type="NCBI Taxonomy" id="7936"/>
    <lineage>
        <taxon>Eukaryota</taxon>
        <taxon>Metazoa</taxon>
        <taxon>Chordata</taxon>
        <taxon>Craniata</taxon>
        <taxon>Vertebrata</taxon>
        <taxon>Euteleostomi</taxon>
        <taxon>Actinopterygii</taxon>
        <taxon>Neopterygii</taxon>
        <taxon>Teleostei</taxon>
        <taxon>Anguilliformes</taxon>
        <taxon>Anguillidae</taxon>
        <taxon>Anguilla</taxon>
    </lineage>
</organism>
<name>A0A0E9SFY6_ANGAN</name>
<evidence type="ECO:0000313" key="1">
    <source>
        <dbReference type="EMBL" id="JAH40264.1"/>
    </source>
</evidence>
<dbReference type="EMBL" id="GBXM01068313">
    <property type="protein sequence ID" value="JAH40264.1"/>
    <property type="molecule type" value="Transcribed_RNA"/>
</dbReference>
<accession>A0A0E9SFY6</accession>
<dbReference type="AlphaFoldDB" id="A0A0E9SFY6"/>
<sequence length="40" mass="4764">MFSFGHHVKMRVPEMLYFKSFYDFPPSVVVFNCQFLDSGK</sequence>
<reference evidence="1" key="2">
    <citation type="journal article" date="2015" name="Fish Shellfish Immunol.">
        <title>Early steps in the European eel (Anguilla anguilla)-Vibrio vulnificus interaction in the gills: Role of the RtxA13 toxin.</title>
        <authorList>
            <person name="Callol A."/>
            <person name="Pajuelo D."/>
            <person name="Ebbesson L."/>
            <person name="Teles M."/>
            <person name="MacKenzie S."/>
            <person name="Amaro C."/>
        </authorList>
    </citation>
    <scope>NUCLEOTIDE SEQUENCE</scope>
</reference>
<reference evidence="1" key="1">
    <citation type="submission" date="2014-11" db="EMBL/GenBank/DDBJ databases">
        <authorList>
            <person name="Amaro Gonzalez C."/>
        </authorList>
    </citation>
    <scope>NUCLEOTIDE SEQUENCE</scope>
</reference>
<proteinExistence type="predicted"/>